<accession>A0AAY5KH59</accession>
<dbReference type="Pfam" id="PF15334">
    <property type="entry name" value="AIB"/>
    <property type="match status" value="1"/>
</dbReference>
<feature type="region of interest" description="Disordered" evidence="1">
    <location>
        <begin position="231"/>
        <end position="255"/>
    </location>
</feature>
<sequence length="377" mass="41961">MPASPEPSRNAANITPSTSNVCTSTSPKRANIGCGIKRKRVMEWTGKQGKGPPPTTIQTSPGGKENPTGIPSEWDNQTFRERVYWERAFMPRLNMDHLSEEEMEEPEKKRNLSGRFPSPVKTGAHGKDCNQKEPLSAYSIPQCNPGLTESWGFPAQDSKAQCVLTHKNPPVNMSKFSGSETAFPDSTQSPGGFRALLDLQGHTSTQRGPVQFPLMSQDVQGKENDYTVSIGLPSSNKAPLSPVTTHRQMKPPTPSPWKHVLEQPLKHVLEQPLKHVLEQPMKHVLEQPMKHVLEHPLREAEGDTLAMLFTQDSEGFQVIAHRDVFPRSPLKDRTNVFAGGKECISAADQTLQVTEEEEEEMLFTQDSQGNMVIKHYV</sequence>
<dbReference type="Proteomes" id="UP000265140">
    <property type="component" value="Chromosome 10"/>
</dbReference>
<keyword evidence="3" id="KW-1185">Reference proteome</keyword>
<feature type="region of interest" description="Disordered" evidence="1">
    <location>
        <begin position="99"/>
        <end position="127"/>
    </location>
</feature>
<dbReference type="Ensembl" id="ENSELUT00000096345.1">
    <property type="protein sequence ID" value="ENSELUP00000085702.1"/>
    <property type="gene ID" value="ENSELUG00000045270.1"/>
</dbReference>
<evidence type="ECO:0000313" key="2">
    <source>
        <dbReference type="Ensembl" id="ENSELUP00000085702.1"/>
    </source>
</evidence>
<feature type="compositionally biased region" description="Polar residues" evidence="1">
    <location>
        <begin position="10"/>
        <end position="28"/>
    </location>
</feature>
<feature type="region of interest" description="Disordered" evidence="1">
    <location>
        <begin position="1"/>
        <end position="74"/>
    </location>
</feature>
<dbReference type="GeneTree" id="ENSGT00990000203802"/>
<reference evidence="2" key="2">
    <citation type="submission" date="2025-08" db="UniProtKB">
        <authorList>
            <consortium name="Ensembl"/>
        </authorList>
    </citation>
    <scope>IDENTIFICATION</scope>
</reference>
<evidence type="ECO:0000313" key="3">
    <source>
        <dbReference type="Proteomes" id="UP000265140"/>
    </source>
</evidence>
<evidence type="ECO:0000256" key="1">
    <source>
        <dbReference type="SAM" id="MobiDB-lite"/>
    </source>
</evidence>
<organism evidence="2 3">
    <name type="scientific">Esox lucius</name>
    <name type="common">Northern pike</name>
    <dbReference type="NCBI Taxonomy" id="8010"/>
    <lineage>
        <taxon>Eukaryota</taxon>
        <taxon>Metazoa</taxon>
        <taxon>Chordata</taxon>
        <taxon>Craniata</taxon>
        <taxon>Vertebrata</taxon>
        <taxon>Euteleostomi</taxon>
        <taxon>Actinopterygii</taxon>
        <taxon>Neopterygii</taxon>
        <taxon>Teleostei</taxon>
        <taxon>Protacanthopterygii</taxon>
        <taxon>Esociformes</taxon>
        <taxon>Esocidae</taxon>
        <taxon>Esox</taxon>
    </lineage>
</organism>
<reference evidence="2 3" key="1">
    <citation type="submission" date="2020-02" db="EMBL/GenBank/DDBJ databases">
        <title>Esox lucius (northern pike) genome, fEsoLuc1, primary haplotype.</title>
        <authorList>
            <person name="Myers G."/>
            <person name="Karagic N."/>
            <person name="Meyer A."/>
            <person name="Pippel M."/>
            <person name="Reichard M."/>
            <person name="Winkler S."/>
            <person name="Tracey A."/>
            <person name="Sims Y."/>
            <person name="Howe K."/>
            <person name="Rhie A."/>
            <person name="Formenti G."/>
            <person name="Durbin R."/>
            <person name="Fedrigo O."/>
            <person name="Jarvis E.D."/>
        </authorList>
    </citation>
    <scope>NUCLEOTIDE SEQUENCE [LARGE SCALE GENOMIC DNA]</scope>
</reference>
<proteinExistence type="predicted"/>
<dbReference type="InterPro" id="IPR029286">
    <property type="entry name" value="AUNIP"/>
</dbReference>
<reference evidence="2" key="3">
    <citation type="submission" date="2025-09" db="UniProtKB">
        <authorList>
            <consortium name="Ensembl"/>
        </authorList>
    </citation>
    <scope>IDENTIFICATION</scope>
</reference>
<name>A0AAY5KH59_ESOLU</name>
<dbReference type="AlphaFoldDB" id="A0AAY5KH59"/>
<protein>
    <submittedName>
        <fullName evidence="2">Uncharacterized protein</fullName>
    </submittedName>
</protein>
<feature type="compositionally biased region" description="Polar residues" evidence="1">
    <location>
        <begin position="232"/>
        <end position="246"/>
    </location>
</feature>
<feature type="compositionally biased region" description="Basic and acidic residues" evidence="1">
    <location>
        <begin position="99"/>
        <end position="110"/>
    </location>
</feature>